<name>A0A9D9DA56_9GAMM</name>
<evidence type="ECO:0000313" key="2">
    <source>
        <dbReference type="EMBL" id="MBO8414780.1"/>
    </source>
</evidence>
<reference evidence="2" key="2">
    <citation type="journal article" date="2021" name="PeerJ">
        <title>Extensive microbial diversity within the chicken gut microbiome revealed by metagenomics and culture.</title>
        <authorList>
            <person name="Gilroy R."/>
            <person name="Ravi A."/>
            <person name="Getino M."/>
            <person name="Pursley I."/>
            <person name="Horton D.L."/>
            <person name="Alikhan N.F."/>
            <person name="Baker D."/>
            <person name="Gharbi K."/>
            <person name="Hall N."/>
            <person name="Watson M."/>
            <person name="Adriaenssens E.M."/>
            <person name="Foster-Nyarko E."/>
            <person name="Jarju S."/>
            <person name="Secka A."/>
            <person name="Antonio M."/>
            <person name="Oren A."/>
            <person name="Chaudhuri R.R."/>
            <person name="La Ragione R."/>
            <person name="Hildebrand F."/>
            <person name="Pallen M.J."/>
        </authorList>
    </citation>
    <scope>NUCLEOTIDE SEQUENCE</scope>
    <source>
        <strain evidence="2">17213</strain>
    </source>
</reference>
<sequence length="493" mass="54793">MNQNNTLPIGLSNLAAIHSFGFSFVDKTDRIARLAAHRGIFLFTRPRRFGKSTTLSALAELFAHGTEKLQGLKAARLNLWQERRYTVISLDFTEFDSSVRGTDFKAEFADYICTEFEDAGLELPPEDTVEAPFSALDEALAQAPQQEYVLLVDEADRPYNEAEDAEPQELKARKDLYQRFLSVIAANESKFRFVLFTGITSILPDVDLPPIPALKDLSFDPECNALAGFTLAEIKENFEPFLTAAAESLNQQTGSDRWTAELVLQEFEQHYGHWCFCPQAPERLYCPWDILNFLLSPEPTFGSCWLTTGGGEKHLLYRLCAQQSSNTTVLGFLGDFLNPNCTLRASQKQLSCSIKVKQDAAYPALPLLYQCGYLTIKGGDEQCLQLGPATTEIRRYFAALVHSQYAVKGVGLLVSCSVRQQDLAAGLKQRSFQLLQKSCNILLRIFRLTSSPEVLHAALGISAALRAQFCRDALYLSAVLQELNCLPGPAGCP</sequence>
<dbReference type="Pfam" id="PF09820">
    <property type="entry name" value="AAA-ATPase_like"/>
    <property type="match status" value="1"/>
</dbReference>
<protein>
    <submittedName>
        <fullName evidence="2">AAA family ATPase</fullName>
    </submittedName>
</protein>
<dbReference type="EMBL" id="JADINH010000003">
    <property type="protein sequence ID" value="MBO8414780.1"/>
    <property type="molecule type" value="Genomic_DNA"/>
</dbReference>
<comment type="caution">
    <text evidence="2">The sequence shown here is derived from an EMBL/GenBank/DDBJ whole genome shotgun (WGS) entry which is preliminary data.</text>
</comment>
<accession>A0A9D9DA56</accession>
<dbReference type="InterPro" id="IPR027417">
    <property type="entry name" value="P-loop_NTPase"/>
</dbReference>
<dbReference type="PANTHER" id="PTHR34825:SF1">
    <property type="entry name" value="AAA-ATPASE-LIKE DOMAIN-CONTAINING PROTEIN"/>
    <property type="match status" value="1"/>
</dbReference>
<dbReference type="PANTHER" id="PTHR34825">
    <property type="entry name" value="CONSERVED PROTEIN, WITH A WEAK D-GALACTARATE DEHYDRATASE/ALTRONATE HYDROLASE DOMAIN"/>
    <property type="match status" value="1"/>
</dbReference>
<evidence type="ECO:0000313" key="3">
    <source>
        <dbReference type="Proteomes" id="UP000823631"/>
    </source>
</evidence>
<dbReference type="SUPFAM" id="SSF52540">
    <property type="entry name" value="P-loop containing nucleoside triphosphate hydrolases"/>
    <property type="match status" value="1"/>
</dbReference>
<dbReference type="AlphaFoldDB" id="A0A9D9DA56"/>
<dbReference type="InterPro" id="IPR018631">
    <property type="entry name" value="AAA-ATPase-like_dom"/>
</dbReference>
<gene>
    <name evidence="2" type="ORF">IAB19_00150</name>
</gene>
<proteinExistence type="predicted"/>
<organism evidence="2 3">
    <name type="scientific">Candidatus Avisuccinivibrio stercorigallinarum</name>
    <dbReference type="NCBI Taxonomy" id="2840704"/>
    <lineage>
        <taxon>Bacteria</taxon>
        <taxon>Pseudomonadati</taxon>
        <taxon>Pseudomonadota</taxon>
        <taxon>Gammaproteobacteria</taxon>
        <taxon>Aeromonadales</taxon>
        <taxon>Succinivibrionaceae</taxon>
        <taxon>Succinivibrionaceae incertae sedis</taxon>
        <taxon>Candidatus Avisuccinivibrio</taxon>
    </lineage>
</organism>
<evidence type="ECO:0000259" key="1">
    <source>
        <dbReference type="Pfam" id="PF09820"/>
    </source>
</evidence>
<reference evidence="2" key="1">
    <citation type="submission" date="2020-10" db="EMBL/GenBank/DDBJ databases">
        <authorList>
            <person name="Gilroy R."/>
        </authorList>
    </citation>
    <scope>NUCLEOTIDE SEQUENCE</scope>
    <source>
        <strain evidence="2">17213</strain>
    </source>
</reference>
<dbReference type="Proteomes" id="UP000823631">
    <property type="component" value="Unassembled WGS sequence"/>
</dbReference>
<feature type="domain" description="AAA-ATPase-like" evidence="1">
    <location>
        <begin position="8"/>
        <end position="202"/>
    </location>
</feature>